<proteinExistence type="predicted"/>
<name>A0ABR0KP08_9EURO</name>
<comment type="caution">
    <text evidence="2">The sequence shown here is derived from an EMBL/GenBank/DDBJ whole genome shotgun (WGS) entry which is preliminary data.</text>
</comment>
<keyword evidence="3" id="KW-1185">Reference proteome</keyword>
<organism evidence="2 3">
    <name type="scientific">Lithohypha guttulata</name>
    <dbReference type="NCBI Taxonomy" id="1690604"/>
    <lineage>
        <taxon>Eukaryota</taxon>
        <taxon>Fungi</taxon>
        <taxon>Dikarya</taxon>
        <taxon>Ascomycota</taxon>
        <taxon>Pezizomycotina</taxon>
        <taxon>Eurotiomycetes</taxon>
        <taxon>Chaetothyriomycetidae</taxon>
        <taxon>Chaetothyriales</taxon>
        <taxon>Trichomeriaceae</taxon>
        <taxon>Lithohypha</taxon>
    </lineage>
</organism>
<dbReference type="Pfam" id="PF01213">
    <property type="entry name" value="CAP_N-CM"/>
    <property type="match status" value="1"/>
</dbReference>
<feature type="compositionally biased region" description="Pro residues" evidence="1">
    <location>
        <begin position="63"/>
        <end position="73"/>
    </location>
</feature>
<evidence type="ECO:0000313" key="3">
    <source>
        <dbReference type="Proteomes" id="UP001345013"/>
    </source>
</evidence>
<feature type="region of interest" description="Disordered" evidence="1">
    <location>
        <begin position="29"/>
        <end position="75"/>
    </location>
</feature>
<reference evidence="2 3" key="1">
    <citation type="submission" date="2023-08" db="EMBL/GenBank/DDBJ databases">
        <title>Black Yeasts Isolated from many extreme environments.</title>
        <authorList>
            <person name="Coleine C."/>
            <person name="Stajich J.E."/>
            <person name="Selbmann L."/>
        </authorList>
    </citation>
    <scope>NUCLEOTIDE SEQUENCE [LARGE SCALE GENOMIC DNA]</scope>
    <source>
        <strain evidence="2 3">CCFEE 5885</strain>
    </source>
</reference>
<dbReference type="Proteomes" id="UP001345013">
    <property type="component" value="Unassembled WGS sequence"/>
</dbReference>
<feature type="compositionally biased region" description="Low complexity" evidence="1">
    <location>
        <begin position="47"/>
        <end position="62"/>
    </location>
</feature>
<dbReference type="EMBL" id="JAVRRG010000002">
    <property type="protein sequence ID" value="KAK5102291.1"/>
    <property type="molecule type" value="Genomic_DNA"/>
</dbReference>
<dbReference type="PROSITE" id="PS01088">
    <property type="entry name" value="CAP_1"/>
    <property type="match status" value="1"/>
</dbReference>
<evidence type="ECO:0000256" key="1">
    <source>
        <dbReference type="SAM" id="MobiDB-lite"/>
    </source>
</evidence>
<accession>A0ABR0KP08</accession>
<dbReference type="InterPro" id="IPR018106">
    <property type="entry name" value="CAP_CS_N"/>
</dbReference>
<dbReference type="InterPro" id="IPR013992">
    <property type="entry name" value="Adenylate_cyclase-assoc_CAP_N"/>
</dbReference>
<gene>
    <name evidence="2" type="primary">SRV2_1</name>
    <name evidence="2" type="ORF">LTR24_000201</name>
</gene>
<sequence length="107" mass="11141">MSSQGNMHNLTTLIKRLEAATSRLEDIATSVDGAPSETNGLAQAGHSTTSAVATQSQTTITPTPAPEPQPAEPLPRQIAEFDELIETDVTAFVQAAGQVGGLVEEQV</sequence>
<evidence type="ECO:0000313" key="2">
    <source>
        <dbReference type="EMBL" id="KAK5102291.1"/>
    </source>
</evidence>
<protein>
    <submittedName>
        <fullName evidence="2">Suppressor of rasval19</fullName>
    </submittedName>
</protein>